<dbReference type="GO" id="GO:0008168">
    <property type="term" value="F:methyltransferase activity"/>
    <property type="evidence" value="ECO:0007669"/>
    <property type="project" value="InterPro"/>
</dbReference>
<gene>
    <name evidence="1" type="primary">WBGene00277019</name>
</gene>
<evidence type="ECO:0000313" key="2">
    <source>
        <dbReference type="Proteomes" id="UP000005239"/>
    </source>
</evidence>
<organism evidence="1 2">
    <name type="scientific">Pristionchus pacificus</name>
    <name type="common">Parasitic nematode worm</name>
    <dbReference type="NCBI Taxonomy" id="54126"/>
    <lineage>
        <taxon>Eukaryota</taxon>
        <taxon>Metazoa</taxon>
        <taxon>Ecdysozoa</taxon>
        <taxon>Nematoda</taxon>
        <taxon>Chromadorea</taxon>
        <taxon>Rhabditida</taxon>
        <taxon>Rhabditina</taxon>
        <taxon>Diplogasteromorpha</taxon>
        <taxon>Diplogasteroidea</taxon>
        <taxon>Neodiplogasteridae</taxon>
        <taxon>Pristionchus</taxon>
    </lineage>
</organism>
<dbReference type="InterPro" id="IPR029063">
    <property type="entry name" value="SAM-dependent_MTases_sf"/>
</dbReference>
<dbReference type="InterPro" id="IPR001525">
    <property type="entry name" value="C5_MeTfrase"/>
</dbReference>
<name>A0A2A6BY97_PRIPA</name>
<protein>
    <submittedName>
        <fullName evidence="1">Uncharacterized protein</fullName>
    </submittedName>
</protein>
<dbReference type="PANTHER" id="PTHR46098:SF1">
    <property type="entry name" value="TRNA (CYTOSINE(38)-C(5))-METHYLTRANSFERASE"/>
    <property type="match status" value="1"/>
</dbReference>
<dbReference type="Proteomes" id="UP000005239">
    <property type="component" value="Unassembled WGS sequence"/>
</dbReference>
<dbReference type="Pfam" id="PF00145">
    <property type="entry name" value="DNA_methylase"/>
    <property type="match status" value="1"/>
</dbReference>
<dbReference type="InterPro" id="IPR050750">
    <property type="entry name" value="C5-MTase"/>
</dbReference>
<accession>A0A2A6BY97</accession>
<evidence type="ECO:0000313" key="1">
    <source>
        <dbReference type="EnsemblMetazoa" id="PPA38650.1"/>
    </source>
</evidence>
<accession>A0A8R1UR71</accession>
<dbReference type="OrthoDB" id="414133at2759"/>
<dbReference type="Gene3D" id="3.40.50.150">
    <property type="entry name" value="Vaccinia Virus protein VP39"/>
    <property type="match status" value="1"/>
</dbReference>
<dbReference type="AlphaFoldDB" id="A0A2A6BY97"/>
<sequence length="125" mass="14066">MHEGEEVKVLEFYCGIGGIHFALKSHKVYLYQFMNLLTGTSIPFHIAAAFDINTTTNVIYRHNFPSTKLKESNIQGLSVSSLDKLGAELWTMSPPCQPFTLKGNRMLESLMEGSVHNEYVSHQSD</sequence>
<keyword evidence="2" id="KW-1185">Reference proteome</keyword>
<dbReference type="EnsemblMetazoa" id="PPA38650.1">
    <property type="protein sequence ID" value="PPA38650.1"/>
    <property type="gene ID" value="WBGene00277019"/>
</dbReference>
<dbReference type="PANTHER" id="PTHR46098">
    <property type="entry name" value="TRNA (CYTOSINE(38)-C(5))-METHYLTRANSFERASE"/>
    <property type="match status" value="1"/>
</dbReference>
<proteinExistence type="predicted"/>
<reference evidence="2" key="1">
    <citation type="journal article" date="2008" name="Nat. Genet.">
        <title>The Pristionchus pacificus genome provides a unique perspective on nematode lifestyle and parasitism.</title>
        <authorList>
            <person name="Dieterich C."/>
            <person name="Clifton S.W."/>
            <person name="Schuster L.N."/>
            <person name="Chinwalla A."/>
            <person name="Delehaunty K."/>
            <person name="Dinkelacker I."/>
            <person name="Fulton L."/>
            <person name="Fulton R."/>
            <person name="Godfrey J."/>
            <person name="Minx P."/>
            <person name="Mitreva M."/>
            <person name="Roeseler W."/>
            <person name="Tian H."/>
            <person name="Witte H."/>
            <person name="Yang S.P."/>
            <person name="Wilson R.K."/>
            <person name="Sommer R.J."/>
        </authorList>
    </citation>
    <scope>NUCLEOTIDE SEQUENCE [LARGE SCALE GENOMIC DNA]</scope>
    <source>
        <strain evidence="2">PS312</strain>
    </source>
</reference>
<reference evidence="1" key="2">
    <citation type="submission" date="2022-06" db="UniProtKB">
        <authorList>
            <consortium name="EnsemblMetazoa"/>
        </authorList>
    </citation>
    <scope>IDENTIFICATION</scope>
    <source>
        <strain evidence="1">PS312</strain>
    </source>
</reference>
<dbReference type="SUPFAM" id="SSF53335">
    <property type="entry name" value="S-adenosyl-L-methionine-dependent methyltransferases"/>
    <property type="match status" value="1"/>
</dbReference>